<dbReference type="SUPFAM" id="SSF51905">
    <property type="entry name" value="FAD/NAD(P)-binding domain"/>
    <property type="match status" value="1"/>
</dbReference>
<dbReference type="GO" id="GO:0016491">
    <property type="term" value="F:oxidoreductase activity"/>
    <property type="evidence" value="ECO:0007669"/>
    <property type="project" value="UniProtKB-KW"/>
</dbReference>
<keyword evidence="1 3" id="KW-0560">Oxidoreductase</keyword>
<feature type="domain" description="FAD dependent oxidoreductase" evidence="2">
    <location>
        <begin position="2"/>
        <end position="365"/>
    </location>
</feature>
<evidence type="ECO:0000313" key="4">
    <source>
        <dbReference type="Proteomes" id="UP001365405"/>
    </source>
</evidence>
<comment type="caution">
    <text evidence="3">The sequence shown here is derived from an EMBL/GenBank/DDBJ whole genome shotgun (WGS) entry which is preliminary data.</text>
</comment>
<proteinExistence type="predicted"/>
<dbReference type="Proteomes" id="UP001365405">
    <property type="component" value="Unassembled WGS sequence"/>
</dbReference>
<accession>A0ABU9CEK0</accession>
<dbReference type="EC" id="1.-.-.-" evidence="3"/>
<organism evidence="3 4">
    <name type="scientific">Pseudaquabacterium inlustre</name>
    <dbReference type="NCBI Taxonomy" id="2984192"/>
    <lineage>
        <taxon>Bacteria</taxon>
        <taxon>Pseudomonadati</taxon>
        <taxon>Pseudomonadota</taxon>
        <taxon>Betaproteobacteria</taxon>
        <taxon>Burkholderiales</taxon>
        <taxon>Sphaerotilaceae</taxon>
        <taxon>Pseudaquabacterium</taxon>
    </lineage>
</organism>
<protein>
    <submittedName>
        <fullName evidence="3">FAD-binding oxidoreductase</fullName>
        <ecNumber evidence="3">1.-.-.-</ecNumber>
    </submittedName>
</protein>
<evidence type="ECO:0000313" key="3">
    <source>
        <dbReference type="EMBL" id="MEK8050306.1"/>
    </source>
</evidence>
<dbReference type="RefSeq" id="WP_341409990.1">
    <property type="nucleotide sequence ID" value="NZ_JBBUTH010000004.1"/>
</dbReference>
<keyword evidence="4" id="KW-1185">Reference proteome</keyword>
<name>A0ABU9CEK0_9BURK</name>
<dbReference type="InterPro" id="IPR006076">
    <property type="entry name" value="FAD-dep_OxRdtase"/>
</dbReference>
<dbReference type="PANTHER" id="PTHR13847">
    <property type="entry name" value="SARCOSINE DEHYDROGENASE-RELATED"/>
    <property type="match status" value="1"/>
</dbReference>
<sequence length="396" mass="41676">MKVVVIGGGAVGAATALFLKRQGGAAVQVQVVEPDPGLTLASSARSAASVRQQFSNAVNVAMSRFGFELLSRPAEWLAIDDGTRAQAPDLGLVRSGYLFLATSAAGARVLADNQAVQRAAGAQVQALTPTEVAARWPWLHTADLQAACVGLDGEGWFDGEAFARALAATARALGAQWLRGRVVGARRDGARLRALQLADGTRLAADAVVLAAGAWSGAVGRALGLDVPVHARKRTVFVLRCPTAIPGPTPLVVDPSGVWWRSEGAGFIAGWSPAEGDADPDDLPLDQPAMEQFEAHVWPALAARVPTFEALRVQRAWDGYYEVHPADHNALIGPHPDCPNLLLACGFSGHGLQHAPAAGRGVAEWLLDGRYTSIDLAELGAERLRSGRRFVEQAII</sequence>
<dbReference type="EMBL" id="JBBUTH010000004">
    <property type="protein sequence ID" value="MEK8050306.1"/>
    <property type="molecule type" value="Genomic_DNA"/>
</dbReference>
<evidence type="ECO:0000259" key="2">
    <source>
        <dbReference type="Pfam" id="PF01266"/>
    </source>
</evidence>
<gene>
    <name evidence="3" type="ORF">AACH10_08645</name>
</gene>
<dbReference type="InterPro" id="IPR036188">
    <property type="entry name" value="FAD/NAD-bd_sf"/>
</dbReference>
<evidence type="ECO:0000256" key="1">
    <source>
        <dbReference type="ARBA" id="ARBA00023002"/>
    </source>
</evidence>
<dbReference type="Gene3D" id="3.30.9.10">
    <property type="entry name" value="D-Amino Acid Oxidase, subunit A, domain 2"/>
    <property type="match status" value="1"/>
</dbReference>
<reference evidence="3 4" key="1">
    <citation type="submission" date="2024-04" db="EMBL/GenBank/DDBJ databases">
        <title>Novel species of the genus Ideonella isolated from streams.</title>
        <authorList>
            <person name="Lu H."/>
        </authorList>
    </citation>
    <scope>NUCLEOTIDE SEQUENCE [LARGE SCALE GENOMIC DNA]</scope>
    <source>
        <strain evidence="3 4">DXS22W</strain>
    </source>
</reference>
<dbReference type="Pfam" id="PF01266">
    <property type="entry name" value="DAO"/>
    <property type="match status" value="1"/>
</dbReference>
<dbReference type="Gene3D" id="3.50.50.60">
    <property type="entry name" value="FAD/NAD(P)-binding domain"/>
    <property type="match status" value="1"/>
</dbReference>
<dbReference type="PANTHER" id="PTHR13847:SF287">
    <property type="entry name" value="FAD-DEPENDENT OXIDOREDUCTASE DOMAIN-CONTAINING PROTEIN 1"/>
    <property type="match status" value="1"/>
</dbReference>